<evidence type="ECO:0000256" key="7">
    <source>
        <dbReference type="ARBA" id="ARBA00022927"/>
    </source>
</evidence>
<name>A0A841G6P2_9GAMM</name>
<evidence type="ECO:0000256" key="6">
    <source>
        <dbReference type="ARBA" id="ARBA00022692"/>
    </source>
</evidence>
<comment type="caution">
    <text evidence="13">The sequence shown here is derived from an EMBL/GenBank/DDBJ whole genome shotgun (WGS) entry which is preliminary data.</text>
</comment>
<feature type="domain" description="GspL periplasmic" evidence="12">
    <location>
        <begin position="239"/>
        <end position="394"/>
    </location>
</feature>
<evidence type="ECO:0000256" key="2">
    <source>
        <dbReference type="ARBA" id="ARBA00005318"/>
    </source>
</evidence>
<dbReference type="AlphaFoldDB" id="A0A841G6P2"/>
<evidence type="ECO:0000256" key="1">
    <source>
        <dbReference type="ARBA" id="ARBA00004377"/>
    </source>
</evidence>
<keyword evidence="9" id="KW-0472">Membrane</keyword>
<evidence type="ECO:0000256" key="8">
    <source>
        <dbReference type="ARBA" id="ARBA00022989"/>
    </source>
</evidence>
<keyword evidence="6" id="KW-0812">Transmembrane</keyword>
<evidence type="ECO:0000313" key="13">
    <source>
        <dbReference type="EMBL" id="MBB6054578.1"/>
    </source>
</evidence>
<evidence type="ECO:0000259" key="12">
    <source>
        <dbReference type="Pfam" id="PF12693"/>
    </source>
</evidence>
<dbReference type="Pfam" id="PF05134">
    <property type="entry name" value="T2SSL"/>
    <property type="match status" value="1"/>
</dbReference>
<keyword evidence="14" id="KW-1185">Reference proteome</keyword>
<keyword evidence="3 10" id="KW-0813">Transport</keyword>
<dbReference type="CDD" id="cd24017">
    <property type="entry name" value="ASKHA_T2SSL_N"/>
    <property type="match status" value="1"/>
</dbReference>
<sequence length="395" mass="45185">MNEFLLIRLGSRYQDRVYWLVWSVTQQEVISSGRLDSAAQLAELTERAGHRPVYVLVPGCDVIFRELTLPGRLNSQAMRALPFMLEDDIASDAEQLHITVLAQQGQQIQIAAVEQNQMQQWLSWLTEAGLAAQQLLPDVLALPQPEAEQWSLLQLGEQWLVRQSAWQGSVVDSHWFPSWITCYPQIPVLHSYTPPPADIPAEWQVSLCELPMQLLAEQIPTQRINLLQGAFRKVSPWKKQWARWRLPAVLAGVLLLLFVANQGIEYLKLRQQQQQLQQQMTSLYRQMFPEEKRVVNPRAQLKQHLEDLQLVPVTDSFLSQLALLAPLLQKTQDVTLQQLRFEADKQEFRLQISAKDFAMLGQFRNQVSSVFATEMTNMQDQGGQASGTLIIRSKS</sequence>
<keyword evidence="7 10" id="KW-0653">Protein transport</keyword>
<gene>
    <name evidence="13" type="ORF">HNR75_000443</name>
</gene>
<comment type="similarity">
    <text evidence="2 10">Belongs to the GSP L family.</text>
</comment>
<evidence type="ECO:0000256" key="10">
    <source>
        <dbReference type="PIRNR" id="PIRNR015761"/>
    </source>
</evidence>
<dbReference type="Proteomes" id="UP000585721">
    <property type="component" value="Unassembled WGS sequence"/>
</dbReference>
<dbReference type="Gene3D" id="3.30.420.380">
    <property type="match status" value="1"/>
</dbReference>
<dbReference type="InterPro" id="IPR043129">
    <property type="entry name" value="ATPase_NBD"/>
</dbReference>
<dbReference type="InterPro" id="IPR025691">
    <property type="entry name" value="GspL_pp_dom"/>
</dbReference>
<dbReference type="Pfam" id="PF12693">
    <property type="entry name" value="GspL_C"/>
    <property type="match status" value="1"/>
</dbReference>
<dbReference type="NCBIfam" id="TIGR01709">
    <property type="entry name" value="typeII_sec_gspL"/>
    <property type="match status" value="1"/>
</dbReference>
<keyword evidence="5" id="KW-0997">Cell inner membrane</keyword>
<evidence type="ECO:0000256" key="3">
    <source>
        <dbReference type="ARBA" id="ARBA00022448"/>
    </source>
</evidence>
<keyword evidence="8" id="KW-1133">Transmembrane helix</keyword>
<dbReference type="InterPro" id="IPR024230">
    <property type="entry name" value="GspL_cyto_dom"/>
</dbReference>
<dbReference type="GO" id="GO:0009276">
    <property type="term" value="C:Gram-negative-bacterium-type cell wall"/>
    <property type="evidence" value="ECO:0007669"/>
    <property type="project" value="InterPro"/>
</dbReference>
<comment type="subcellular location">
    <subcellularLocation>
        <location evidence="1">Cell inner membrane</location>
        <topology evidence="1">Single-pass membrane protein</topology>
    </subcellularLocation>
</comment>
<dbReference type="Gene3D" id="3.30.420.370">
    <property type="match status" value="1"/>
</dbReference>
<protein>
    <recommendedName>
        <fullName evidence="10">Type II secretion system protein L</fullName>
        <shortName evidence="10">T2SS protein L</shortName>
    </recommendedName>
</protein>
<dbReference type="GO" id="GO:0015628">
    <property type="term" value="P:protein secretion by the type II secretion system"/>
    <property type="evidence" value="ECO:0007669"/>
    <property type="project" value="InterPro"/>
</dbReference>
<dbReference type="Gene3D" id="3.30.1360.100">
    <property type="entry name" value="General secretion pathway protein M, EpsM"/>
    <property type="match status" value="1"/>
</dbReference>
<reference evidence="13 14" key="1">
    <citation type="submission" date="2020-08" db="EMBL/GenBank/DDBJ databases">
        <title>Genomic Encyclopedia of Type Strains, Phase IV (KMG-IV): sequencing the most valuable type-strain genomes for metagenomic binning, comparative biology and taxonomic classification.</title>
        <authorList>
            <person name="Goeker M."/>
        </authorList>
    </citation>
    <scope>NUCLEOTIDE SEQUENCE [LARGE SCALE GENOMIC DNA]</scope>
    <source>
        <strain evidence="13 14">DSM 22975</strain>
    </source>
</reference>
<evidence type="ECO:0000256" key="9">
    <source>
        <dbReference type="ARBA" id="ARBA00023136"/>
    </source>
</evidence>
<dbReference type="RefSeq" id="WP_188025369.1">
    <property type="nucleotide sequence ID" value="NZ_JACHGR010000001.1"/>
</dbReference>
<organism evidence="13 14">
    <name type="scientific">Tolumonas osonensis</name>
    <dbReference type="NCBI Taxonomy" id="675874"/>
    <lineage>
        <taxon>Bacteria</taxon>
        <taxon>Pseudomonadati</taxon>
        <taxon>Pseudomonadota</taxon>
        <taxon>Gammaproteobacteria</taxon>
        <taxon>Aeromonadales</taxon>
        <taxon>Aeromonadaceae</taxon>
        <taxon>Tolumonas</taxon>
    </lineage>
</organism>
<comment type="function">
    <text evidence="10">Inner membrane component of the type II secretion system required for the energy-dependent secretion of extracellular factors such as proteases and toxins from the periplasm.</text>
</comment>
<keyword evidence="4" id="KW-1003">Cell membrane</keyword>
<evidence type="ECO:0000256" key="4">
    <source>
        <dbReference type="ARBA" id="ARBA00022475"/>
    </source>
</evidence>
<proteinExistence type="inferred from homology"/>
<evidence type="ECO:0000259" key="11">
    <source>
        <dbReference type="Pfam" id="PF05134"/>
    </source>
</evidence>
<feature type="domain" description="GspL cytoplasmic actin-ATPase-like" evidence="11">
    <location>
        <begin position="5"/>
        <end position="233"/>
    </location>
</feature>
<dbReference type="GO" id="GO:0015627">
    <property type="term" value="C:type II protein secretion system complex"/>
    <property type="evidence" value="ECO:0007669"/>
    <property type="project" value="InterPro"/>
</dbReference>
<accession>A0A841G6P2</accession>
<evidence type="ECO:0000256" key="5">
    <source>
        <dbReference type="ARBA" id="ARBA00022519"/>
    </source>
</evidence>
<dbReference type="GO" id="GO:0005886">
    <property type="term" value="C:plasma membrane"/>
    <property type="evidence" value="ECO:0007669"/>
    <property type="project" value="UniProtKB-SubCell"/>
</dbReference>
<dbReference type="PIRSF" id="PIRSF015761">
    <property type="entry name" value="Protein_L"/>
    <property type="match status" value="1"/>
</dbReference>
<evidence type="ECO:0000313" key="14">
    <source>
        <dbReference type="Proteomes" id="UP000585721"/>
    </source>
</evidence>
<dbReference type="EMBL" id="JACHGR010000001">
    <property type="protein sequence ID" value="MBB6054578.1"/>
    <property type="molecule type" value="Genomic_DNA"/>
</dbReference>
<dbReference type="InterPro" id="IPR007812">
    <property type="entry name" value="T2SS_protein-GspL"/>
</dbReference>
<dbReference type="SUPFAM" id="SSF53067">
    <property type="entry name" value="Actin-like ATPase domain"/>
    <property type="match status" value="2"/>
</dbReference>